<name>A0AA40FYM1_9HYME</name>
<keyword evidence="2" id="KW-1185">Reference proteome</keyword>
<comment type="caution">
    <text evidence="1">The sequence shown here is derived from an EMBL/GenBank/DDBJ whole genome shotgun (WGS) entry which is preliminary data.</text>
</comment>
<sequence length="63" mass="7129">KVYRGYPVRLKSQCPFCRRRGILLSIEAVLLHLLDRYIASKESNTFWITVGGHSNVKLVASPA</sequence>
<protein>
    <submittedName>
        <fullName evidence="1">Uncharacterized protein</fullName>
    </submittedName>
</protein>
<organism evidence="1 2">
    <name type="scientific">Melipona bicolor</name>
    <dbReference type="NCBI Taxonomy" id="60889"/>
    <lineage>
        <taxon>Eukaryota</taxon>
        <taxon>Metazoa</taxon>
        <taxon>Ecdysozoa</taxon>
        <taxon>Arthropoda</taxon>
        <taxon>Hexapoda</taxon>
        <taxon>Insecta</taxon>
        <taxon>Pterygota</taxon>
        <taxon>Neoptera</taxon>
        <taxon>Endopterygota</taxon>
        <taxon>Hymenoptera</taxon>
        <taxon>Apocrita</taxon>
        <taxon>Aculeata</taxon>
        <taxon>Apoidea</taxon>
        <taxon>Anthophila</taxon>
        <taxon>Apidae</taxon>
        <taxon>Melipona</taxon>
    </lineage>
</organism>
<evidence type="ECO:0000313" key="2">
    <source>
        <dbReference type="Proteomes" id="UP001177670"/>
    </source>
</evidence>
<dbReference type="AlphaFoldDB" id="A0AA40FYM1"/>
<accession>A0AA40FYM1</accession>
<reference evidence="1" key="1">
    <citation type="submission" date="2021-10" db="EMBL/GenBank/DDBJ databases">
        <title>Melipona bicolor Genome sequencing and assembly.</title>
        <authorList>
            <person name="Araujo N.S."/>
            <person name="Arias M.C."/>
        </authorList>
    </citation>
    <scope>NUCLEOTIDE SEQUENCE</scope>
    <source>
        <strain evidence="1">USP_2M_L1-L4_2017</strain>
        <tissue evidence="1">Whole body</tissue>
    </source>
</reference>
<dbReference type="EMBL" id="JAHYIQ010000011">
    <property type="protein sequence ID" value="KAK1127879.1"/>
    <property type="molecule type" value="Genomic_DNA"/>
</dbReference>
<evidence type="ECO:0000313" key="1">
    <source>
        <dbReference type="EMBL" id="KAK1127879.1"/>
    </source>
</evidence>
<proteinExistence type="predicted"/>
<feature type="non-terminal residue" evidence="1">
    <location>
        <position position="1"/>
    </location>
</feature>
<dbReference type="Proteomes" id="UP001177670">
    <property type="component" value="Unassembled WGS sequence"/>
</dbReference>
<gene>
    <name evidence="1" type="ORF">K0M31_003373</name>
</gene>